<comment type="similarity">
    <text evidence="1 2">Belongs to the small heat shock protein (HSP20) family.</text>
</comment>
<evidence type="ECO:0000256" key="2">
    <source>
        <dbReference type="RuleBase" id="RU003616"/>
    </source>
</evidence>
<accession>A0ABN2P5H7</accession>
<proteinExistence type="inferred from homology"/>
<evidence type="ECO:0000259" key="3">
    <source>
        <dbReference type="PROSITE" id="PS01031"/>
    </source>
</evidence>
<dbReference type="Pfam" id="PF00011">
    <property type="entry name" value="HSP20"/>
    <property type="match status" value="1"/>
</dbReference>
<comment type="caution">
    <text evidence="4">The sequence shown here is derived from an EMBL/GenBank/DDBJ whole genome shotgun (WGS) entry which is preliminary data.</text>
</comment>
<reference evidence="4 5" key="1">
    <citation type="journal article" date="2019" name="Int. J. Syst. Evol. Microbiol.">
        <title>The Global Catalogue of Microorganisms (GCM) 10K type strain sequencing project: providing services to taxonomists for standard genome sequencing and annotation.</title>
        <authorList>
            <consortium name="The Broad Institute Genomics Platform"/>
            <consortium name="The Broad Institute Genome Sequencing Center for Infectious Disease"/>
            <person name="Wu L."/>
            <person name="Ma J."/>
        </authorList>
    </citation>
    <scope>NUCLEOTIDE SEQUENCE [LARGE SCALE GENOMIC DNA]</scope>
    <source>
        <strain evidence="4 5">JCM 13581</strain>
    </source>
</reference>
<keyword evidence="5" id="KW-1185">Reference proteome</keyword>
<evidence type="ECO:0000313" key="4">
    <source>
        <dbReference type="EMBL" id="GAA1912695.1"/>
    </source>
</evidence>
<name>A0ABN2P5H7_9ACTN</name>
<dbReference type="InterPro" id="IPR008978">
    <property type="entry name" value="HSP20-like_chaperone"/>
</dbReference>
<dbReference type="RefSeq" id="WP_344261234.1">
    <property type="nucleotide sequence ID" value="NZ_BAAAMJ010000020.1"/>
</dbReference>
<evidence type="ECO:0000313" key="5">
    <source>
        <dbReference type="Proteomes" id="UP001501303"/>
    </source>
</evidence>
<dbReference type="SUPFAM" id="SSF49764">
    <property type="entry name" value="HSP20-like chaperones"/>
    <property type="match status" value="1"/>
</dbReference>
<organism evidence="4 5">
    <name type="scientific">Streptomyces sodiiphilus</name>
    <dbReference type="NCBI Taxonomy" id="226217"/>
    <lineage>
        <taxon>Bacteria</taxon>
        <taxon>Bacillati</taxon>
        <taxon>Actinomycetota</taxon>
        <taxon>Actinomycetes</taxon>
        <taxon>Kitasatosporales</taxon>
        <taxon>Streptomycetaceae</taxon>
        <taxon>Streptomyces</taxon>
    </lineage>
</organism>
<feature type="domain" description="SHSP" evidence="3">
    <location>
        <begin position="50"/>
        <end position="160"/>
    </location>
</feature>
<dbReference type="Gene3D" id="2.60.40.790">
    <property type="match status" value="1"/>
</dbReference>
<dbReference type="CDD" id="cd06464">
    <property type="entry name" value="ACD_sHsps-like"/>
    <property type="match status" value="1"/>
</dbReference>
<evidence type="ECO:0000256" key="1">
    <source>
        <dbReference type="PROSITE-ProRule" id="PRU00285"/>
    </source>
</evidence>
<dbReference type="InterPro" id="IPR031107">
    <property type="entry name" value="Small_HSP"/>
</dbReference>
<dbReference type="PROSITE" id="PS01031">
    <property type="entry name" value="SHSP"/>
    <property type="match status" value="1"/>
</dbReference>
<dbReference type="PANTHER" id="PTHR11527">
    <property type="entry name" value="HEAT-SHOCK PROTEIN 20 FAMILY MEMBER"/>
    <property type="match status" value="1"/>
</dbReference>
<dbReference type="EMBL" id="BAAAMJ010000020">
    <property type="protein sequence ID" value="GAA1912695.1"/>
    <property type="molecule type" value="Genomic_DNA"/>
</dbReference>
<sequence length="160" mass="17821">MSLPLRRAHRAPVAAHRPAGWPARDPLTEFDDLFERMGALLETAVGSSPAAQLPWVPPADFTETENAYEMEVEMPGVRREDIDIELGEQEICISGEFREREHEGALRRGTRRTGRFEYRTTLPAQADTDNAAASLSDGLLTVKIPKTAETRPRHIEITSG</sequence>
<dbReference type="Proteomes" id="UP001501303">
    <property type="component" value="Unassembled WGS sequence"/>
</dbReference>
<dbReference type="InterPro" id="IPR002068">
    <property type="entry name" value="A-crystallin/Hsp20_dom"/>
</dbReference>
<protein>
    <recommendedName>
        <fullName evidence="3">SHSP domain-containing protein</fullName>
    </recommendedName>
</protein>
<gene>
    <name evidence="4" type="ORF">GCM10009716_23080</name>
</gene>